<dbReference type="InterPro" id="IPR045584">
    <property type="entry name" value="Pilin-like"/>
</dbReference>
<evidence type="ECO:0000313" key="2">
    <source>
        <dbReference type="EMBL" id="PIR41260.1"/>
    </source>
</evidence>
<evidence type="ECO:0008006" key="4">
    <source>
        <dbReference type="Google" id="ProtNLM"/>
    </source>
</evidence>
<evidence type="ECO:0000313" key="3">
    <source>
        <dbReference type="Proteomes" id="UP000230232"/>
    </source>
</evidence>
<organism evidence="2 3">
    <name type="scientific">Candidatus Yanofskybacteria bacterium CG10_big_fil_rev_8_21_14_0_10_46_23</name>
    <dbReference type="NCBI Taxonomy" id="1975098"/>
    <lineage>
        <taxon>Bacteria</taxon>
        <taxon>Candidatus Yanofskyibacteriota</taxon>
    </lineage>
</organism>
<keyword evidence="1" id="KW-1133">Transmembrane helix</keyword>
<reference evidence="2 3" key="1">
    <citation type="submission" date="2017-09" db="EMBL/GenBank/DDBJ databases">
        <title>Depth-based differentiation of microbial function through sediment-hosted aquifers and enrichment of novel symbionts in the deep terrestrial subsurface.</title>
        <authorList>
            <person name="Probst A.J."/>
            <person name="Ladd B."/>
            <person name="Jarett J.K."/>
            <person name="Geller-Mcgrath D.E."/>
            <person name="Sieber C.M."/>
            <person name="Emerson J.B."/>
            <person name="Anantharaman K."/>
            <person name="Thomas B.C."/>
            <person name="Malmstrom R."/>
            <person name="Stieglmeier M."/>
            <person name="Klingl A."/>
            <person name="Woyke T."/>
            <person name="Ryan C.M."/>
            <person name="Banfield J.F."/>
        </authorList>
    </citation>
    <scope>NUCLEOTIDE SEQUENCE [LARGE SCALE GENOMIC DNA]</scope>
    <source>
        <strain evidence="2">CG10_big_fil_rev_8_21_14_0_10_46_23</strain>
    </source>
</reference>
<name>A0A2H0R470_9BACT</name>
<feature type="transmembrane region" description="Helical" evidence="1">
    <location>
        <begin position="12"/>
        <end position="33"/>
    </location>
</feature>
<dbReference type="Pfam" id="PF07963">
    <property type="entry name" value="N_methyl"/>
    <property type="match status" value="1"/>
</dbReference>
<keyword evidence="1" id="KW-0812">Transmembrane</keyword>
<dbReference type="InterPro" id="IPR012902">
    <property type="entry name" value="N_methyl_site"/>
</dbReference>
<dbReference type="PROSITE" id="PS00409">
    <property type="entry name" value="PROKAR_NTER_METHYL"/>
    <property type="match status" value="1"/>
</dbReference>
<dbReference type="EMBL" id="PCXO01000010">
    <property type="protein sequence ID" value="PIR41260.1"/>
    <property type="molecule type" value="Genomic_DNA"/>
</dbReference>
<dbReference type="Proteomes" id="UP000230232">
    <property type="component" value="Unassembled WGS sequence"/>
</dbReference>
<evidence type="ECO:0000256" key="1">
    <source>
        <dbReference type="SAM" id="Phobius"/>
    </source>
</evidence>
<protein>
    <recommendedName>
        <fullName evidence="4">General secretion pathway GspH domain-containing protein</fullName>
    </recommendedName>
</protein>
<gene>
    <name evidence="2" type="ORF">COV31_02545</name>
</gene>
<dbReference type="SUPFAM" id="SSF54523">
    <property type="entry name" value="Pili subunits"/>
    <property type="match status" value="1"/>
</dbReference>
<dbReference type="NCBIfam" id="TIGR02532">
    <property type="entry name" value="IV_pilin_GFxxxE"/>
    <property type="match status" value="1"/>
</dbReference>
<dbReference type="AlphaFoldDB" id="A0A2H0R470"/>
<comment type="caution">
    <text evidence="2">The sequence shown here is derived from an EMBL/GenBank/DDBJ whole genome shotgun (WGS) entry which is preliminary data.</text>
</comment>
<keyword evidence="1" id="KW-0472">Membrane</keyword>
<dbReference type="Gene3D" id="3.30.700.10">
    <property type="entry name" value="Glycoprotein, Type 4 Pilin"/>
    <property type="match status" value="1"/>
</dbReference>
<accession>A0A2H0R470</accession>
<sequence>MKSFGRVFKNAGFTLIEILISLAVLAIVSASVLSNFGALSRSESTIQRAALQFVSGVRSAQTQAVTTTDVRGDIPCGYGVHYEDGNSAFVFVSPKPFTGSCATQNRNYSASSDQIHQTIVFSDKNIEIKSAFADIFFEPPDPRTYINNNYSADGYEDISLGFGGFNCGEAPCKTIRIYNSGRIDVI</sequence>
<proteinExistence type="predicted"/>